<sequence length="200" mass="23358">MEEDERSKSGKEDYDMEAKNGRDHGRDRGKNRKKGKGSEKERRKRRCDGVRSIDSDDECDRYVGERREKPKEKDKDRRRSGSDRFKSGTEEKGRRYREHGRNREVEDGVKQLDEEAEKRRRRLHEWQEPKKKKEEAESESKSWTLEGDSDDDQGPPHGGDAYKMVDAVSENEEVIDPLDAFMNTMVLPEVEKLSNAASLL</sequence>
<dbReference type="Proteomes" id="UP000266723">
    <property type="component" value="Unassembled WGS sequence"/>
</dbReference>
<feature type="compositionally biased region" description="Basic and acidic residues" evidence="1">
    <location>
        <begin position="36"/>
        <end position="140"/>
    </location>
</feature>
<keyword evidence="3" id="KW-1185">Reference proteome</keyword>
<dbReference type="EMBL" id="QGKV02000297">
    <property type="protein sequence ID" value="KAF3605586.1"/>
    <property type="molecule type" value="Genomic_DNA"/>
</dbReference>
<feature type="region of interest" description="Disordered" evidence="1">
    <location>
        <begin position="1"/>
        <end position="162"/>
    </location>
</feature>
<evidence type="ECO:0000313" key="3">
    <source>
        <dbReference type="Proteomes" id="UP000266723"/>
    </source>
</evidence>
<comment type="caution">
    <text evidence="2">The sequence shown here is derived from an EMBL/GenBank/DDBJ whole genome shotgun (WGS) entry which is preliminary data.</text>
</comment>
<proteinExistence type="predicted"/>
<feature type="compositionally biased region" description="Basic and acidic residues" evidence="1">
    <location>
        <begin position="1"/>
        <end position="28"/>
    </location>
</feature>
<gene>
    <name evidence="2" type="ORF">DY000_02051058</name>
</gene>
<evidence type="ECO:0000313" key="2">
    <source>
        <dbReference type="EMBL" id="KAF3605586.1"/>
    </source>
</evidence>
<name>A0ABQ7EPT8_BRACR</name>
<evidence type="ECO:0000256" key="1">
    <source>
        <dbReference type="SAM" id="MobiDB-lite"/>
    </source>
</evidence>
<protein>
    <submittedName>
        <fullName evidence="2">Uncharacterized protein</fullName>
    </submittedName>
</protein>
<organism evidence="2 3">
    <name type="scientific">Brassica cretica</name>
    <name type="common">Mustard</name>
    <dbReference type="NCBI Taxonomy" id="69181"/>
    <lineage>
        <taxon>Eukaryota</taxon>
        <taxon>Viridiplantae</taxon>
        <taxon>Streptophyta</taxon>
        <taxon>Embryophyta</taxon>
        <taxon>Tracheophyta</taxon>
        <taxon>Spermatophyta</taxon>
        <taxon>Magnoliopsida</taxon>
        <taxon>eudicotyledons</taxon>
        <taxon>Gunneridae</taxon>
        <taxon>Pentapetalae</taxon>
        <taxon>rosids</taxon>
        <taxon>malvids</taxon>
        <taxon>Brassicales</taxon>
        <taxon>Brassicaceae</taxon>
        <taxon>Brassiceae</taxon>
        <taxon>Brassica</taxon>
    </lineage>
</organism>
<accession>A0ABQ7EPT8</accession>
<reference evidence="2 3" key="1">
    <citation type="journal article" date="2020" name="BMC Genomics">
        <title>Intraspecific diversification of the crop wild relative Brassica cretica Lam. using demographic model selection.</title>
        <authorList>
            <person name="Kioukis A."/>
            <person name="Michalopoulou V.A."/>
            <person name="Briers L."/>
            <person name="Pirintsos S."/>
            <person name="Studholme D.J."/>
            <person name="Pavlidis P."/>
            <person name="Sarris P.F."/>
        </authorList>
    </citation>
    <scope>NUCLEOTIDE SEQUENCE [LARGE SCALE GENOMIC DNA]</scope>
    <source>
        <strain evidence="3">cv. PFS-1207/04</strain>
    </source>
</reference>